<proteinExistence type="predicted"/>
<evidence type="ECO:0000256" key="1">
    <source>
        <dbReference type="ARBA" id="ARBA00023125"/>
    </source>
</evidence>
<dbReference type="InterPro" id="IPR031657">
    <property type="entry name" value="REPA_OB_2"/>
</dbReference>
<evidence type="ECO:0000313" key="3">
    <source>
        <dbReference type="EMBL" id="KAL0304847.1"/>
    </source>
</evidence>
<reference evidence="3" key="2">
    <citation type="journal article" date="2024" name="Plant">
        <title>Genomic evolution and insights into agronomic trait innovations of Sesamum species.</title>
        <authorList>
            <person name="Miao H."/>
            <person name="Wang L."/>
            <person name="Qu L."/>
            <person name="Liu H."/>
            <person name="Sun Y."/>
            <person name="Le M."/>
            <person name="Wang Q."/>
            <person name="Wei S."/>
            <person name="Zheng Y."/>
            <person name="Lin W."/>
            <person name="Duan Y."/>
            <person name="Cao H."/>
            <person name="Xiong S."/>
            <person name="Wang X."/>
            <person name="Wei L."/>
            <person name="Li C."/>
            <person name="Ma Q."/>
            <person name="Ju M."/>
            <person name="Zhao R."/>
            <person name="Li G."/>
            <person name="Mu C."/>
            <person name="Tian Q."/>
            <person name="Mei H."/>
            <person name="Zhang T."/>
            <person name="Gao T."/>
            <person name="Zhang H."/>
        </authorList>
    </citation>
    <scope>NUCLEOTIDE SEQUENCE</scope>
    <source>
        <strain evidence="3">G01</strain>
    </source>
</reference>
<gene>
    <name evidence="3" type="ORF">Sangu_3065100</name>
</gene>
<dbReference type="Pfam" id="PF16900">
    <property type="entry name" value="REPA_OB_2"/>
    <property type="match status" value="1"/>
</dbReference>
<evidence type="ECO:0000259" key="2">
    <source>
        <dbReference type="Pfam" id="PF16900"/>
    </source>
</evidence>
<dbReference type="Gene3D" id="2.40.50.140">
    <property type="entry name" value="Nucleic acid-binding proteins"/>
    <property type="match status" value="2"/>
</dbReference>
<protein>
    <recommendedName>
        <fullName evidence="2">Replication protein A OB domain-containing protein</fullName>
    </recommendedName>
</protein>
<dbReference type="SUPFAM" id="SSF50249">
    <property type="entry name" value="Nucleic acid-binding proteins"/>
    <property type="match status" value="2"/>
</dbReference>
<name>A0AAW2KD52_9LAMI</name>
<dbReference type="InterPro" id="IPR012340">
    <property type="entry name" value="NA-bd_OB-fold"/>
</dbReference>
<reference evidence="3" key="1">
    <citation type="submission" date="2020-06" db="EMBL/GenBank/DDBJ databases">
        <authorList>
            <person name="Li T."/>
            <person name="Hu X."/>
            <person name="Zhang T."/>
            <person name="Song X."/>
            <person name="Zhang H."/>
            <person name="Dai N."/>
            <person name="Sheng W."/>
            <person name="Hou X."/>
            <person name="Wei L."/>
        </authorList>
    </citation>
    <scope>NUCLEOTIDE SEQUENCE</scope>
    <source>
        <strain evidence="3">G01</strain>
        <tissue evidence="3">Leaf</tissue>
    </source>
</reference>
<feature type="domain" description="Replication protein A OB" evidence="2">
    <location>
        <begin position="108"/>
        <end position="204"/>
    </location>
</feature>
<dbReference type="PANTHER" id="PTHR47165">
    <property type="entry name" value="OS03G0429900 PROTEIN"/>
    <property type="match status" value="1"/>
</dbReference>
<organism evidence="3">
    <name type="scientific">Sesamum angustifolium</name>
    <dbReference type="NCBI Taxonomy" id="2727405"/>
    <lineage>
        <taxon>Eukaryota</taxon>
        <taxon>Viridiplantae</taxon>
        <taxon>Streptophyta</taxon>
        <taxon>Embryophyta</taxon>
        <taxon>Tracheophyta</taxon>
        <taxon>Spermatophyta</taxon>
        <taxon>Magnoliopsida</taxon>
        <taxon>eudicotyledons</taxon>
        <taxon>Gunneridae</taxon>
        <taxon>Pentapetalae</taxon>
        <taxon>asterids</taxon>
        <taxon>lamiids</taxon>
        <taxon>Lamiales</taxon>
        <taxon>Pedaliaceae</taxon>
        <taxon>Sesamum</taxon>
    </lineage>
</organism>
<accession>A0AAW2KD52</accession>
<dbReference type="GO" id="GO:0003677">
    <property type="term" value="F:DNA binding"/>
    <property type="evidence" value="ECO:0007669"/>
    <property type="project" value="UniProtKB-KW"/>
</dbReference>
<comment type="caution">
    <text evidence="3">The sequence shown here is derived from an EMBL/GenBank/DDBJ whole genome shotgun (WGS) entry which is preliminary data.</text>
</comment>
<keyword evidence="1" id="KW-0238">DNA-binding</keyword>
<sequence length="349" mass="40084">MLRIGIATACGQNLSSKLQKMIMADEEGTRIGVLIFNDDVNIFAGRFRLQKTYFISNGEVKKVNPMFPNAHPEKELVLKRYTTVKDAFAPIGDNIKFNFVEFDEIDEKLQSTKELDIYGILVKVKESRTTTSSKGAQKQVREITIINKQYRPIVISLWEDLAKNEGLQLQEIAHQNPIIAIAKVTAKKYLGELQLQSTAASIIQIDSTCEEIQHIQKWFQRNNDPAKIRERAMIQRMIDAKEATLKEIIHNRNSLSQDTYYSFNGTVERVEKNHQYDMMHAKNVLHQFTKVARESAAENVMKMTYKRHQDDSALITIFEEAATIYVGCTVEEYLTSIEKEKIIQNVTED</sequence>
<dbReference type="AlphaFoldDB" id="A0AAW2KD52"/>
<dbReference type="PANTHER" id="PTHR47165:SF4">
    <property type="entry name" value="OS03G0429900 PROTEIN"/>
    <property type="match status" value="1"/>
</dbReference>
<dbReference type="EMBL" id="JACGWK010000170">
    <property type="protein sequence ID" value="KAL0304847.1"/>
    <property type="molecule type" value="Genomic_DNA"/>
</dbReference>